<feature type="transmembrane region" description="Helical" evidence="6">
    <location>
        <begin position="239"/>
        <end position="264"/>
    </location>
</feature>
<proteinExistence type="predicted"/>
<feature type="domain" description="Major facilitator superfamily (MFS) profile" evidence="7">
    <location>
        <begin position="1"/>
        <end position="419"/>
    </location>
</feature>
<feature type="transmembrane region" description="Helical" evidence="6">
    <location>
        <begin position="333"/>
        <end position="353"/>
    </location>
</feature>
<evidence type="ECO:0000256" key="3">
    <source>
        <dbReference type="ARBA" id="ARBA00022989"/>
    </source>
</evidence>
<evidence type="ECO:0000256" key="5">
    <source>
        <dbReference type="SAM" id="MobiDB-lite"/>
    </source>
</evidence>
<dbReference type="AlphaFoldDB" id="A0A8J8T2K5"/>
<evidence type="ECO:0000256" key="6">
    <source>
        <dbReference type="SAM" id="Phobius"/>
    </source>
</evidence>
<keyword evidence="4 6" id="KW-0472">Membrane</keyword>
<name>A0A8J8T2K5_HALGN</name>
<sequence>MCTNTNAWRVDWTKQESLNNWVQQLDLYCTEDYKIGLFGSMFFAGAFIGSFILPRLADMLGRRPVYLGGLCLYAATAVCYPFSTSLTFNYILVFLGGISESARYYVGFVFLQELMPKSMQTYSGLMIFIVHAVAKIVYDLTFYKLTKNWVYIGIVSITFVTLSIVSVTLFMPESPRYLFSKGKVAEARQSFHKMASINNWGRGAITQEADQVLLGDTASAKETLVKVSVIQYVKSNRSFVLNILIMMLNWSCSSFCFYLIPYFLSNLNALELGASQLNVFQLSLAQYTGELFACFFSVLLAKYMPSSKLALAISHTLSVIAALIYLVTPSESIGLQLFSLFLCKFGVTSAFNLSYTIMRELFETLIRATSFGVCNVTARLITISAPIFAQSKQPIPMLIIVVFSAAAGGLSLFLRPLDVSEKKGKGSMELTPTHEKRQNKAIN</sequence>
<evidence type="ECO:0000256" key="1">
    <source>
        <dbReference type="ARBA" id="ARBA00004141"/>
    </source>
</evidence>
<evidence type="ECO:0000256" key="2">
    <source>
        <dbReference type="ARBA" id="ARBA00022692"/>
    </source>
</evidence>
<dbReference type="PANTHER" id="PTHR24064">
    <property type="entry name" value="SOLUTE CARRIER FAMILY 22 MEMBER"/>
    <property type="match status" value="1"/>
</dbReference>
<evidence type="ECO:0000313" key="8">
    <source>
        <dbReference type="EMBL" id="TNV79939.1"/>
    </source>
</evidence>
<keyword evidence="2 6" id="KW-0812">Transmembrane</keyword>
<keyword evidence="9" id="KW-1185">Reference proteome</keyword>
<evidence type="ECO:0000313" key="9">
    <source>
        <dbReference type="Proteomes" id="UP000785679"/>
    </source>
</evidence>
<protein>
    <recommendedName>
        <fullName evidence="7">Major facilitator superfamily (MFS) profile domain-containing protein</fullName>
    </recommendedName>
</protein>
<reference evidence="8" key="1">
    <citation type="submission" date="2019-06" db="EMBL/GenBank/DDBJ databases">
        <authorList>
            <person name="Zheng W."/>
        </authorList>
    </citation>
    <scope>NUCLEOTIDE SEQUENCE</scope>
    <source>
        <strain evidence="8">QDHG01</strain>
    </source>
</reference>
<feature type="transmembrane region" description="Helical" evidence="6">
    <location>
        <begin position="284"/>
        <end position="302"/>
    </location>
</feature>
<dbReference type="PROSITE" id="PS50850">
    <property type="entry name" value="MFS"/>
    <property type="match status" value="1"/>
</dbReference>
<dbReference type="Proteomes" id="UP000785679">
    <property type="component" value="Unassembled WGS sequence"/>
</dbReference>
<feature type="transmembrane region" description="Helical" evidence="6">
    <location>
        <begin position="309"/>
        <end position="327"/>
    </location>
</feature>
<dbReference type="Pfam" id="PF00083">
    <property type="entry name" value="Sugar_tr"/>
    <property type="match status" value="1"/>
</dbReference>
<feature type="transmembrane region" description="Helical" evidence="6">
    <location>
        <begin position="123"/>
        <end position="143"/>
    </location>
</feature>
<dbReference type="GO" id="GO:0022857">
    <property type="term" value="F:transmembrane transporter activity"/>
    <property type="evidence" value="ECO:0007669"/>
    <property type="project" value="InterPro"/>
</dbReference>
<gene>
    <name evidence="8" type="ORF">FGO68_gene6</name>
</gene>
<feature type="region of interest" description="Disordered" evidence="5">
    <location>
        <begin position="423"/>
        <end position="443"/>
    </location>
</feature>
<dbReference type="InterPro" id="IPR005828">
    <property type="entry name" value="MFS_sugar_transport-like"/>
</dbReference>
<evidence type="ECO:0000256" key="4">
    <source>
        <dbReference type="ARBA" id="ARBA00023136"/>
    </source>
</evidence>
<dbReference type="InterPro" id="IPR020846">
    <property type="entry name" value="MFS_dom"/>
</dbReference>
<feature type="transmembrane region" description="Helical" evidence="6">
    <location>
        <begin position="149"/>
        <end position="171"/>
    </location>
</feature>
<dbReference type="SUPFAM" id="SSF103473">
    <property type="entry name" value="MFS general substrate transporter"/>
    <property type="match status" value="1"/>
</dbReference>
<organism evidence="8 9">
    <name type="scientific">Halteria grandinella</name>
    <dbReference type="NCBI Taxonomy" id="5974"/>
    <lineage>
        <taxon>Eukaryota</taxon>
        <taxon>Sar</taxon>
        <taxon>Alveolata</taxon>
        <taxon>Ciliophora</taxon>
        <taxon>Intramacronucleata</taxon>
        <taxon>Spirotrichea</taxon>
        <taxon>Stichotrichia</taxon>
        <taxon>Sporadotrichida</taxon>
        <taxon>Halteriidae</taxon>
        <taxon>Halteria</taxon>
    </lineage>
</organism>
<dbReference type="InterPro" id="IPR036259">
    <property type="entry name" value="MFS_trans_sf"/>
</dbReference>
<keyword evidence="3 6" id="KW-1133">Transmembrane helix</keyword>
<evidence type="ECO:0000259" key="7">
    <source>
        <dbReference type="PROSITE" id="PS50850"/>
    </source>
</evidence>
<dbReference type="OrthoDB" id="4139357at2759"/>
<feature type="transmembrane region" description="Helical" evidence="6">
    <location>
        <begin position="365"/>
        <end position="389"/>
    </location>
</feature>
<feature type="transmembrane region" description="Helical" evidence="6">
    <location>
        <begin position="65"/>
        <end position="83"/>
    </location>
</feature>
<dbReference type="Gene3D" id="1.20.1250.20">
    <property type="entry name" value="MFS general substrate transporter like domains"/>
    <property type="match status" value="1"/>
</dbReference>
<feature type="transmembrane region" description="Helical" evidence="6">
    <location>
        <begin position="35"/>
        <end position="53"/>
    </location>
</feature>
<dbReference type="GO" id="GO:0016020">
    <property type="term" value="C:membrane"/>
    <property type="evidence" value="ECO:0007669"/>
    <property type="project" value="UniProtKB-SubCell"/>
</dbReference>
<comment type="caution">
    <text evidence="8">The sequence shown here is derived from an EMBL/GenBank/DDBJ whole genome shotgun (WGS) entry which is preliminary data.</text>
</comment>
<dbReference type="EMBL" id="RRYP01008207">
    <property type="protein sequence ID" value="TNV79939.1"/>
    <property type="molecule type" value="Genomic_DNA"/>
</dbReference>
<comment type="subcellular location">
    <subcellularLocation>
        <location evidence="1">Membrane</location>
        <topology evidence="1">Multi-pass membrane protein</topology>
    </subcellularLocation>
</comment>
<feature type="transmembrane region" description="Helical" evidence="6">
    <location>
        <begin position="395"/>
        <end position="414"/>
    </location>
</feature>
<accession>A0A8J8T2K5</accession>